<keyword evidence="1" id="KW-0732">Signal</keyword>
<accession>A0A8H5MCA3</accession>
<feature type="signal peptide" evidence="1">
    <location>
        <begin position="1"/>
        <end position="17"/>
    </location>
</feature>
<protein>
    <submittedName>
        <fullName evidence="2">Uncharacterized protein</fullName>
    </submittedName>
</protein>
<comment type="caution">
    <text evidence="2">The sequence shown here is derived from an EMBL/GenBank/DDBJ whole genome shotgun (WGS) entry which is preliminary data.</text>
</comment>
<reference evidence="2 3" key="1">
    <citation type="journal article" date="2020" name="ISME J.">
        <title>Uncovering the hidden diversity of litter-decomposition mechanisms in mushroom-forming fungi.</title>
        <authorList>
            <person name="Floudas D."/>
            <person name="Bentzer J."/>
            <person name="Ahren D."/>
            <person name="Johansson T."/>
            <person name="Persson P."/>
            <person name="Tunlid A."/>
        </authorList>
    </citation>
    <scope>NUCLEOTIDE SEQUENCE [LARGE SCALE GENOMIC DNA]</scope>
    <source>
        <strain evidence="2 3">CBS 406.79</strain>
    </source>
</reference>
<dbReference type="AlphaFoldDB" id="A0A8H5MCA3"/>
<evidence type="ECO:0000256" key="1">
    <source>
        <dbReference type="SAM" id="SignalP"/>
    </source>
</evidence>
<keyword evidence="3" id="KW-1185">Reference proteome</keyword>
<proteinExistence type="predicted"/>
<feature type="chain" id="PRO_5034477395" evidence="1">
    <location>
        <begin position="18"/>
        <end position="156"/>
    </location>
</feature>
<organism evidence="2 3">
    <name type="scientific">Collybiopsis confluens</name>
    <dbReference type="NCBI Taxonomy" id="2823264"/>
    <lineage>
        <taxon>Eukaryota</taxon>
        <taxon>Fungi</taxon>
        <taxon>Dikarya</taxon>
        <taxon>Basidiomycota</taxon>
        <taxon>Agaricomycotina</taxon>
        <taxon>Agaricomycetes</taxon>
        <taxon>Agaricomycetidae</taxon>
        <taxon>Agaricales</taxon>
        <taxon>Marasmiineae</taxon>
        <taxon>Omphalotaceae</taxon>
        <taxon>Collybiopsis</taxon>
    </lineage>
</organism>
<gene>
    <name evidence="2" type="ORF">D9757_004821</name>
</gene>
<name>A0A8H5MCA3_9AGAR</name>
<dbReference type="EMBL" id="JAACJN010000028">
    <property type="protein sequence ID" value="KAF5388702.1"/>
    <property type="molecule type" value="Genomic_DNA"/>
</dbReference>
<evidence type="ECO:0000313" key="3">
    <source>
        <dbReference type="Proteomes" id="UP000518752"/>
    </source>
</evidence>
<evidence type="ECO:0000313" key="2">
    <source>
        <dbReference type="EMBL" id="KAF5388702.1"/>
    </source>
</evidence>
<sequence length="156" mass="17422">MRWSIVTVLAFASTLVARPTPPNQFRDTYNHTELNRQLNNRSFGRDSQTKVSFFLPTTSLNGIKGHFKQNNPFVPVEMGKQTQSNVQSFMEGIAQDKLKVSPESVKLTQSKIVYKDKEGKRIAFLVQIPDSPNKVCGPKNICIGVISDGVLINPSK</sequence>
<dbReference type="Proteomes" id="UP000518752">
    <property type="component" value="Unassembled WGS sequence"/>
</dbReference>
<dbReference type="OrthoDB" id="10466546at2759"/>